<gene>
    <name evidence="4" type="ORF">PsYK624_119280</name>
</gene>
<dbReference type="InterPro" id="IPR051477">
    <property type="entry name" value="Expansin_CellWall"/>
</dbReference>
<accession>A0A9P3LJ11</accession>
<dbReference type="CDD" id="cd22191">
    <property type="entry name" value="DPBB_RlpA_EXP_N-like"/>
    <property type="match status" value="1"/>
</dbReference>
<keyword evidence="1 2" id="KW-0732">Signal</keyword>
<organism evidence="4 5">
    <name type="scientific">Phanerochaete sordida</name>
    <dbReference type="NCBI Taxonomy" id="48140"/>
    <lineage>
        <taxon>Eukaryota</taxon>
        <taxon>Fungi</taxon>
        <taxon>Dikarya</taxon>
        <taxon>Basidiomycota</taxon>
        <taxon>Agaricomycotina</taxon>
        <taxon>Agaricomycetes</taxon>
        <taxon>Polyporales</taxon>
        <taxon>Phanerochaetaceae</taxon>
        <taxon>Phanerochaete</taxon>
    </lineage>
</organism>
<comment type="caution">
    <text evidence="4">The sequence shown here is derived from an EMBL/GenBank/DDBJ whole genome shotgun (WGS) entry which is preliminary data.</text>
</comment>
<dbReference type="PANTHER" id="PTHR31836">
    <property type="match status" value="1"/>
</dbReference>
<dbReference type="EMBL" id="BPQB01000052">
    <property type="protein sequence ID" value="GJE95742.1"/>
    <property type="molecule type" value="Genomic_DNA"/>
</dbReference>
<dbReference type="PANTHER" id="PTHR31836:SF28">
    <property type="entry name" value="SRCR DOMAIN-CONTAINING PROTEIN-RELATED"/>
    <property type="match status" value="1"/>
</dbReference>
<dbReference type="InterPro" id="IPR036908">
    <property type="entry name" value="RlpA-like_sf"/>
</dbReference>
<evidence type="ECO:0000259" key="3">
    <source>
        <dbReference type="Pfam" id="PF03330"/>
    </source>
</evidence>
<sequence length="139" mass="14521">MFFPRVYMCLLAVSMPAIAATLKYTRASLADAGVVHSGDGTFFDTGLGACGETNTDADLIAAVGHVLFDTFPGFNGANPNANPVCGKTITAKANGKSVTVKVVDRCVGCSEFDLDFSPAAFQQLADESAGRIAITWSFD</sequence>
<dbReference type="Pfam" id="PF03330">
    <property type="entry name" value="DPBB_1"/>
    <property type="match status" value="1"/>
</dbReference>
<evidence type="ECO:0000313" key="5">
    <source>
        <dbReference type="Proteomes" id="UP000703269"/>
    </source>
</evidence>
<dbReference type="OrthoDB" id="623670at2759"/>
<feature type="chain" id="PRO_5040362239" evidence="2">
    <location>
        <begin position="20"/>
        <end position="139"/>
    </location>
</feature>
<feature type="signal peptide" evidence="2">
    <location>
        <begin position="1"/>
        <end position="19"/>
    </location>
</feature>
<dbReference type="Proteomes" id="UP000703269">
    <property type="component" value="Unassembled WGS sequence"/>
</dbReference>
<proteinExistence type="predicted"/>
<keyword evidence="5" id="KW-1185">Reference proteome</keyword>
<dbReference type="AlphaFoldDB" id="A0A9P3LJ11"/>
<protein>
    <submittedName>
        <fullName evidence="4">RlpA-like double-psi beta-barrel-protein domain-containing protein-containing protein</fullName>
    </submittedName>
</protein>
<evidence type="ECO:0000256" key="2">
    <source>
        <dbReference type="SAM" id="SignalP"/>
    </source>
</evidence>
<feature type="domain" description="RlpA-like protein double-psi beta-barrel" evidence="3">
    <location>
        <begin position="84"/>
        <end position="135"/>
    </location>
</feature>
<dbReference type="SUPFAM" id="SSF50685">
    <property type="entry name" value="Barwin-like endoglucanases"/>
    <property type="match status" value="1"/>
</dbReference>
<dbReference type="InterPro" id="IPR009009">
    <property type="entry name" value="RlpA-like_DPBB"/>
</dbReference>
<reference evidence="4 5" key="1">
    <citation type="submission" date="2021-08" db="EMBL/GenBank/DDBJ databases">
        <title>Draft Genome Sequence of Phanerochaete sordida strain YK-624.</title>
        <authorList>
            <person name="Mori T."/>
            <person name="Dohra H."/>
            <person name="Suzuki T."/>
            <person name="Kawagishi H."/>
            <person name="Hirai H."/>
        </authorList>
    </citation>
    <scope>NUCLEOTIDE SEQUENCE [LARGE SCALE GENOMIC DNA]</scope>
    <source>
        <strain evidence="4 5">YK-624</strain>
    </source>
</reference>
<dbReference type="Gene3D" id="2.40.40.10">
    <property type="entry name" value="RlpA-like domain"/>
    <property type="match status" value="1"/>
</dbReference>
<name>A0A9P3LJ11_9APHY</name>
<evidence type="ECO:0000313" key="4">
    <source>
        <dbReference type="EMBL" id="GJE95742.1"/>
    </source>
</evidence>
<evidence type="ECO:0000256" key="1">
    <source>
        <dbReference type="ARBA" id="ARBA00022729"/>
    </source>
</evidence>